<reference evidence="11" key="1">
    <citation type="submission" date="2010-09" db="EMBL/GenBank/DDBJ databases">
        <title>The genome sequence of Geomyces destructans 20631-21.</title>
        <authorList>
            <consortium name="The Broad Institute Genome Sequencing Platform"/>
            <person name="Cuomo C.A."/>
            <person name="Blehert D.S."/>
            <person name="Lorch J.M."/>
            <person name="Young S.K."/>
            <person name="Zeng Q."/>
            <person name="Gargeya S."/>
            <person name="Fitzgerald M."/>
            <person name="Haas B."/>
            <person name="Abouelleil A."/>
            <person name="Alvarado L."/>
            <person name="Arachchi H.M."/>
            <person name="Berlin A."/>
            <person name="Brown A."/>
            <person name="Chapman S.B."/>
            <person name="Chen Z."/>
            <person name="Dunbar C."/>
            <person name="Freedman E."/>
            <person name="Gearin G."/>
            <person name="Gellesch M."/>
            <person name="Goldberg J."/>
            <person name="Griggs A."/>
            <person name="Gujja S."/>
            <person name="Heiman D."/>
            <person name="Howarth C."/>
            <person name="Larson L."/>
            <person name="Lui A."/>
            <person name="MacDonald P.J.P."/>
            <person name="Montmayeur A."/>
            <person name="Murphy C."/>
            <person name="Neiman D."/>
            <person name="Pearson M."/>
            <person name="Priest M."/>
            <person name="Roberts A."/>
            <person name="Saif S."/>
            <person name="Shea T."/>
            <person name="Shenoy N."/>
            <person name="Sisk P."/>
            <person name="Stolte C."/>
            <person name="Sykes S."/>
            <person name="Wortman J."/>
            <person name="Nusbaum C."/>
            <person name="Birren B."/>
        </authorList>
    </citation>
    <scope>NUCLEOTIDE SEQUENCE [LARGE SCALE GENOMIC DNA]</scope>
    <source>
        <strain evidence="11">ATCC MYA-4855 / 20631-21</strain>
    </source>
</reference>
<evidence type="ECO:0000256" key="8">
    <source>
        <dbReference type="ARBA" id="ARBA00023136"/>
    </source>
</evidence>
<evidence type="ECO:0000256" key="7">
    <source>
        <dbReference type="ARBA" id="ARBA00023128"/>
    </source>
</evidence>
<evidence type="ECO:0000256" key="6">
    <source>
        <dbReference type="ARBA" id="ARBA00022982"/>
    </source>
</evidence>
<dbReference type="Proteomes" id="UP000011064">
    <property type="component" value="Unassembled WGS sequence"/>
</dbReference>
<comment type="subcellular location">
    <subcellularLocation>
        <location evidence="1">Mitochondrion inner membrane</location>
        <topology evidence="1">Peripheral membrane protein</topology>
        <orientation evidence="1">Matrix side</orientation>
    </subcellularLocation>
</comment>
<keyword evidence="4" id="KW-0679">Respiratory chain</keyword>
<evidence type="ECO:0000313" key="11">
    <source>
        <dbReference type="Proteomes" id="UP000011064"/>
    </source>
</evidence>
<dbReference type="STRING" id="658429.L8FUI1"/>
<evidence type="ECO:0000256" key="1">
    <source>
        <dbReference type="ARBA" id="ARBA00004443"/>
    </source>
</evidence>
<name>L8FUI1_PSED2</name>
<evidence type="ECO:0000256" key="2">
    <source>
        <dbReference type="ARBA" id="ARBA00010261"/>
    </source>
</evidence>
<proteinExistence type="inferred from homology"/>
<keyword evidence="7" id="KW-0496">Mitochondrion</keyword>
<dbReference type="PANTHER" id="PTHR12653:SF0">
    <property type="entry name" value="NADH DEHYDROGENASE [UBIQUINONE] 1 ALPHA SUBCOMPLEX SUBUNIT 5"/>
    <property type="match status" value="1"/>
</dbReference>
<comment type="similarity">
    <text evidence="2">Belongs to the complex I NDUFA5 subunit family.</text>
</comment>
<dbReference type="AlphaFoldDB" id="L8FUI1"/>
<keyword evidence="5" id="KW-0999">Mitochondrion inner membrane</keyword>
<dbReference type="OrthoDB" id="286811at2759"/>
<organism evidence="10 11">
    <name type="scientific">Pseudogymnoascus destructans (strain ATCC MYA-4855 / 20631-21)</name>
    <name type="common">Bat white-nose syndrome fungus</name>
    <name type="synonym">Geomyces destructans</name>
    <dbReference type="NCBI Taxonomy" id="658429"/>
    <lineage>
        <taxon>Eukaryota</taxon>
        <taxon>Fungi</taxon>
        <taxon>Dikarya</taxon>
        <taxon>Ascomycota</taxon>
        <taxon>Pezizomycotina</taxon>
        <taxon>Leotiomycetes</taxon>
        <taxon>Thelebolales</taxon>
        <taxon>Thelebolaceae</taxon>
        <taxon>Pseudogymnoascus</taxon>
    </lineage>
</organism>
<evidence type="ECO:0000256" key="5">
    <source>
        <dbReference type="ARBA" id="ARBA00022792"/>
    </source>
</evidence>
<dbReference type="Pfam" id="PF04716">
    <property type="entry name" value="ETC_C1_NDUFA5"/>
    <property type="match status" value="1"/>
</dbReference>
<dbReference type="VEuPathDB" id="FungiDB:GMDG_01437"/>
<dbReference type="InterPro" id="IPR006806">
    <property type="entry name" value="NDUFA5"/>
</dbReference>
<dbReference type="InParanoid" id="L8FUI1"/>
<protein>
    <submittedName>
        <fullName evidence="10">Uncharacterized protein</fullName>
    </submittedName>
</protein>
<keyword evidence="11" id="KW-1185">Reference proteome</keyword>
<accession>L8FUI1</accession>
<dbReference type="EMBL" id="GL573185">
    <property type="protein sequence ID" value="ELR04133.1"/>
    <property type="molecule type" value="Genomic_DNA"/>
</dbReference>
<dbReference type="HOGENOM" id="CLU_084284_0_0_1"/>
<keyword evidence="6" id="KW-0249">Electron transport</keyword>
<dbReference type="GO" id="GO:0005743">
    <property type="term" value="C:mitochondrial inner membrane"/>
    <property type="evidence" value="ECO:0007669"/>
    <property type="project" value="UniProtKB-SubCell"/>
</dbReference>
<evidence type="ECO:0000256" key="4">
    <source>
        <dbReference type="ARBA" id="ARBA00022660"/>
    </source>
</evidence>
<dbReference type="PANTHER" id="PTHR12653">
    <property type="entry name" value="NADH-UBIQUINONE OXIDOREDUCTASE 13 KD-B SUBUNIT"/>
    <property type="match status" value="1"/>
</dbReference>
<keyword evidence="3" id="KW-0813">Transport</keyword>
<keyword evidence="8" id="KW-0472">Membrane</keyword>
<evidence type="ECO:0000256" key="9">
    <source>
        <dbReference type="SAM" id="MobiDB-lite"/>
    </source>
</evidence>
<gene>
    <name evidence="10" type="ORF">GMDG_01437</name>
</gene>
<evidence type="ECO:0000256" key="3">
    <source>
        <dbReference type="ARBA" id="ARBA00022448"/>
    </source>
</evidence>
<evidence type="ECO:0000313" key="10">
    <source>
        <dbReference type="EMBL" id="ELR04133.1"/>
    </source>
</evidence>
<feature type="region of interest" description="Disordered" evidence="9">
    <location>
        <begin position="193"/>
        <end position="222"/>
    </location>
</feature>
<dbReference type="GO" id="GO:0022904">
    <property type="term" value="P:respiratory electron transport chain"/>
    <property type="evidence" value="ECO:0007669"/>
    <property type="project" value="InterPro"/>
</dbReference>
<sequence length="288" mass="32082">MRLKVAAMPTALQTASPSLSPKLANIAPLTTSPPSTKPLTRVTTFTMRATIRLFASVKPSRYLEAGAPTGLTGLFTHPAPRSALIYLYSSTLEKLKKFPEDSVYRKSTEALTKQRLQIVESVVPEGFAAWQEKLQKLIKENPDVFTTPKGAAAYMGGMHVKETIGGNEFVTSTLGKVYDEQNDEWDGEKVYEGELEGTRTEAERKSQADLAEERPQEETKRVELDDEPSLTAEQIGEIEDKIGAGLIEEVIEVAQGELNLVDTMEKSQVWEDLEEKPVEGQWVYFERK</sequence>